<dbReference type="Pfam" id="PF04180">
    <property type="entry name" value="LTV"/>
    <property type="match status" value="1"/>
</dbReference>
<evidence type="ECO:0000256" key="2">
    <source>
        <dbReference type="SAM" id="MobiDB-lite"/>
    </source>
</evidence>
<feature type="compositionally biased region" description="Basic residues" evidence="2">
    <location>
        <begin position="438"/>
        <end position="449"/>
    </location>
</feature>
<feature type="region of interest" description="Disordered" evidence="2">
    <location>
        <begin position="322"/>
        <end position="354"/>
    </location>
</feature>
<gene>
    <name evidence="3" type="ORF">AB675_9671</name>
</gene>
<dbReference type="InterPro" id="IPR007307">
    <property type="entry name" value="Ltv1"/>
</dbReference>
<dbReference type="OrthoDB" id="5852896at2759"/>
<feature type="region of interest" description="Disordered" evidence="2">
    <location>
        <begin position="377"/>
        <end position="405"/>
    </location>
</feature>
<feature type="compositionally biased region" description="Acidic residues" evidence="2">
    <location>
        <begin position="377"/>
        <end position="386"/>
    </location>
</feature>
<organism evidence="3 4">
    <name type="scientific">Cyphellophora attinorum</name>
    <dbReference type="NCBI Taxonomy" id="1664694"/>
    <lineage>
        <taxon>Eukaryota</taxon>
        <taxon>Fungi</taxon>
        <taxon>Dikarya</taxon>
        <taxon>Ascomycota</taxon>
        <taxon>Pezizomycotina</taxon>
        <taxon>Eurotiomycetes</taxon>
        <taxon>Chaetothyriomycetidae</taxon>
        <taxon>Chaetothyriales</taxon>
        <taxon>Cyphellophoraceae</taxon>
        <taxon>Cyphellophora</taxon>
    </lineage>
</organism>
<feature type="region of interest" description="Disordered" evidence="2">
    <location>
        <begin position="426"/>
        <end position="457"/>
    </location>
</feature>
<dbReference type="EMBL" id="LFJN01000007">
    <property type="protein sequence ID" value="KPI42270.1"/>
    <property type="molecule type" value="Genomic_DNA"/>
</dbReference>
<dbReference type="GO" id="GO:0042274">
    <property type="term" value="P:ribosomal small subunit biogenesis"/>
    <property type="evidence" value="ECO:0007669"/>
    <property type="project" value="InterPro"/>
</dbReference>
<dbReference type="STRING" id="1664694.A0A0N1H798"/>
<protein>
    <submittedName>
        <fullName evidence="3">Protein LTV1</fullName>
    </submittedName>
</protein>
<feature type="region of interest" description="Disordered" evidence="2">
    <location>
        <begin position="164"/>
        <end position="187"/>
    </location>
</feature>
<accession>A0A0N1H798</accession>
<feature type="compositionally biased region" description="Acidic residues" evidence="2">
    <location>
        <begin position="199"/>
        <end position="211"/>
    </location>
</feature>
<dbReference type="GeneID" id="28742107"/>
<dbReference type="GO" id="GO:0000056">
    <property type="term" value="P:ribosomal small subunit export from nucleus"/>
    <property type="evidence" value="ECO:0007669"/>
    <property type="project" value="TreeGrafter"/>
</dbReference>
<keyword evidence="4" id="KW-1185">Reference proteome</keyword>
<reference evidence="3 4" key="1">
    <citation type="submission" date="2015-06" db="EMBL/GenBank/DDBJ databases">
        <title>Draft genome of the ant-associated black yeast Phialophora attae CBS 131958.</title>
        <authorList>
            <person name="Moreno L.F."/>
            <person name="Stielow B.J."/>
            <person name="de Hoog S."/>
            <person name="Vicente V.A."/>
            <person name="Weiss V.A."/>
            <person name="de Vries M."/>
            <person name="Cruz L.M."/>
            <person name="Souza E.M."/>
        </authorList>
    </citation>
    <scope>NUCLEOTIDE SEQUENCE [LARGE SCALE GENOMIC DNA]</scope>
    <source>
        <strain evidence="3 4">CBS 131958</strain>
    </source>
</reference>
<feature type="compositionally biased region" description="Polar residues" evidence="2">
    <location>
        <begin position="341"/>
        <end position="354"/>
    </location>
</feature>
<sequence length="483" mass="53081">MPRRKWIDKKNAQTYKLLYRSQDDPLIHDEGERALFPVGEVATSSQRPFIDSGLHIDDLEQDVDLESMRDNEGEAAEHGVFFDDTKYDYMQHLRDLGNGAGESHYIDAIPTKVQSKGKGKAKQMRLEDALAQATIEDDEEADEDEAPSLVDRSLYAYSNYTATSKSRQLESQQDVPDEIAGFQPDMDPRLREVLEALEDDAYVDEKDDDDVFGSLGRDGKNGELSLDEFEYDYGEDDEGWESDATEKAPEQPTTSQPSPSGPISLSNEFSIESAEAAAAEDGDWLRDFAKHKRDAAAAARKAPPPAAASIVAASAVQDQAPSLYTLNGTPLRQKKRKGALTNPSAYSMTSSSLARTDGQQLLDARFDKVEKMYSVDEGDEFDEDVDGGMSLASGMTGQSKMSQLSTTSFADEGAVRQDFDSMMDGFLGDWNKANPGGGKRKGNKGKRGKHGNEAFGLQQLDEVRAELGPARMYTRRAAAAQKT</sequence>
<dbReference type="VEuPathDB" id="FungiDB:AB675_9671"/>
<dbReference type="RefSeq" id="XP_018002233.1">
    <property type="nucleotide sequence ID" value="XM_018150227.1"/>
</dbReference>
<evidence type="ECO:0000313" key="3">
    <source>
        <dbReference type="EMBL" id="KPI42270.1"/>
    </source>
</evidence>
<dbReference type="GO" id="GO:0005634">
    <property type="term" value="C:nucleus"/>
    <property type="evidence" value="ECO:0007669"/>
    <property type="project" value="TreeGrafter"/>
</dbReference>
<dbReference type="PANTHER" id="PTHR21531">
    <property type="entry name" value="LOW-TEMPERATURE VIABILITY PROTEIN LTV1-RELATED"/>
    <property type="match status" value="1"/>
</dbReference>
<feature type="compositionally biased region" description="Acidic residues" evidence="2">
    <location>
        <begin position="225"/>
        <end position="243"/>
    </location>
</feature>
<dbReference type="GO" id="GO:0030688">
    <property type="term" value="C:preribosome, small subunit precursor"/>
    <property type="evidence" value="ECO:0007669"/>
    <property type="project" value="TreeGrafter"/>
</dbReference>
<comment type="caution">
    <text evidence="3">The sequence shown here is derived from an EMBL/GenBank/DDBJ whole genome shotgun (WGS) entry which is preliminary data.</text>
</comment>
<evidence type="ECO:0000313" key="4">
    <source>
        <dbReference type="Proteomes" id="UP000038010"/>
    </source>
</evidence>
<name>A0A0N1H798_9EURO</name>
<dbReference type="Proteomes" id="UP000038010">
    <property type="component" value="Unassembled WGS sequence"/>
</dbReference>
<dbReference type="AlphaFoldDB" id="A0A0N1H798"/>
<feature type="compositionally biased region" description="Polar residues" evidence="2">
    <location>
        <begin position="164"/>
        <end position="174"/>
    </location>
</feature>
<feature type="compositionally biased region" description="Polar residues" evidence="2">
    <location>
        <begin position="261"/>
        <end position="270"/>
    </location>
</feature>
<evidence type="ECO:0000256" key="1">
    <source>
        <dbReference type="ARBA" id="ARBA00009078"/>
    </source>
</evidence>
<dbReference type="GO" id="GO:0005829">
    <property type="term" value="C:cytosol"/>
    <property type="evidence" value="ECO:0007669"/>
    <property type="project" value="TreeGrafter"/>
</dbReference>
<feature type="compositionally biased region" description="Polar residues" evidence="2">
    <location>
        <begin position="393"/>
        <end position="405"/>
    </location>
</feature>
<comment type="similarity">
    <text evidence="1">Belongs to the LTV1 family.</text>
</comment>
<proteinExistence type="inferred from homology"/>
<dbReference type="PANTHER" id="PTHR21531:SF0">
    <property type="entry name" value="PROTEIN LTV1 HOMOLOG"/>
    <property type="match status" value="1"/>
</dbReference>
<feature type="region of interest" description="Disordered" evidence="2">
    <location>
        <begin position="199"/>
        <end position="278"/>
    </location>
</feature>